<keyword evidence="5" id="KW-1185">Reference proteome</keyword>
<accession>A0ABU9DKB0</accession>
<keyword evidence="2" id="KW-0597">Phosphoprotein</keyword>
<dbReference type="EMBL" id="JBBPCC010000009">
    <property type="protein sequence ID" value="MEK8129274.1"/>
    <property type="molecule type" value="Genomic_DNA"/>
</dbReference>
<evidence type="ECO:0000256" key="1">
    <source>
        <dbReference type="ARBA" id="ARBA00022450"/>
    </source>
</evidence>
<name>A0ABU9DKB0_9BACL</name>
<evidence type="ECO:0000313" key="5">
    <source>
        <dbReference type="Proteomes" id="UP001469365"/>
    </source>
</evidence>
<dbReference type="RefSeq" id="WP_341416375.1">
    <property type="nucleotide sequence ID" value="NZ_JBBPCC010000009.1"/>
</dbReference>
<evidence type="ECO:0000259" key="3">
    <source>
        <dbReference type="PROSITE" id="PS50075"/>
    </source>
</evidence>
<reference evidence="4 5" key="1">
    <citation type="submission" date="2024-04" db="EMBL/GenBank/DDBJ databases">
        <title>draft genome sequnece of Paenibacillus filicis.</title>
        <authorList>
            <person name="Kim D.-U."/>
        </authorList>
    </citation>
    <scope>NUCLEOTIDE SEQUENCE [LARGE SCALE GENOMIC DNA]</scope>
    <source>
        <strain evidence="4 5">KACC14197</strain>
    </source>
</reference>
<dbReference type="InterPro" id="IPR009081">
    <property type="entry name" value="PP-bd_ACP"/>
</dbReference>
<dbReference type="Pfam" id="PF00550">
    <property type="entry name" value="PP-binding"/>
    <property type="match status" value="1"/>
</dbReference>
<gene>
    <name evidence="4" type="ORF">WMW72_15315</name>
</gene>
<protein>
    <submittedName>
        <fullName evidence="4">Phosphopantetheine-binding protein</fullName>
    </submittedName>
</protein>
<organism evidence="4 5">
    <name type="scientific">Paenibacillus filicis</name>
    <dbReference type="NCBI Taxonomy" id="669464"/>
    <lineage>
        <taxon>Bacteria</taxon>
        <taxon>Bacillati</taxon>
        <taxon>Bacillota</taxon>
        <taxon>Bacilli</taxon>
        <taxon>Bacillales</taxon>
        <taxon>Paenibacillaceae</taxon>
        <taxon>Paenibacillus</taxon>
    </lineage>
</organism>
<evidence type="ECO:0000313" key="4">
    <source>
        <dbReference type="EMBL" id="MEK8129274.1"/>
    </source>
</evidence>
<dbReference type="PROSITE" id="PS50075">
    <property type="entry name" value="CARRIER"/>
    <property type="match status" value="1"/>
</dbReference>
<comment type="caution">
    <text evidence="4">The sequence shown here is derived from an EMBL/GenBank/DDBJ whole genome shotgun (WGS) entry which is preliminary data.</text>
</comment>
<dbReference type="InterPro" id="IPR036736">
    <property type="entry name" value="ACP-like_sf"/>
</dbReference>
<proteinExistence type="predicted"/>
<sequence>MGEQVTQTDLPGQSFADFRSQVAHKLKKEEALLTQEAEWVRDVGISSVDIVKIVMLLRQKYGIKLSTTEAGRLKTVGDAFRYVEQGGIQ</sequence>
<dbReference type="PROSITE" id="PS00012">
    <property type="entry name" value="PHOSPHOPANTETHEINE"/>
    <property type="match status" value="1"/>
</dbReference>
<dbReference type="InterPro" id="IPR006162">
    <property type="entry name" value="Ppantetheine_attach_site"/>
</dbReference>
<dbReference type="Gene3D" id="1.10.1200.10">
    <property type="entry name" value="ACP-like"/>
    <property type="match status" value="1"/>
</dbReference>
<dbReference type="SUPFAM" id="SSF47336">
    <property type="entry name" value="ACP-like"/>
    <property type="match status" value="1"/>
</dbReference>
<dbReference type="Proteomes" id="UP001469365">
    <property type="component" value="Unassembled WGS sequence"/>
</dbReference>
<keyword evidence="1" id="KW-0596">Phosphopantetheine</keyword>
<evidence type="ECO:0000256" key="2">
    <source>
        <dbReference type="ARBA" id="ARBA00022553"/>
    </source>
</evidence>
<feature type="domain" description="Carrier" evidence="3">
    <location>
        <begin position="12"/>
        <end position="87"/>
    </location>
</feature>